<reference evidence="3" key="1">
    <citation type="journal article" date="2021" name="Genome Biol. Evol.">
        <title>The assembled and annotated genome of the fairy-ring fungus Marasmius oreades.</title>
        <authorList>
            <person name="Hiltunen M."/>
            <person name="Ament-Velasquez S.L."/>
            <person name="Johannesson H."/>
        </authorList>
    </citation>
    <scope>NUCLEOTIDE SEQUENCE</scope>
    <source>
        <strain evidence="3">03SP1</strain>
    </source>
</reference>
<dbReference type="InterPro" id="IPR046522">
    <property type="entry name" value="DUF6699"/>
</dbReference>
<dbReference type="OrthoDB" id="3352225at2759"/>
<sequence>MYHTKGYESFTSPRSSLSLSPTPTFTRIRFNDNPQYIEPPSPPMSISSPTLYSSGDYTQPSSRGSPQSNLNSSINPLLRHQSSTCIKVGFYSSSRDLRYRANNSNDSLAQSALGPGIQIDTIAIMANGLPWTTTISALSLGHIVTVGDVLTELLKSLEVPVTHSEFHRDSSARRVDVQRNFASRCAFVSKRTNSRLDENDDWNRGVIRRGDYLGGWSFRGLTVRGVEGATMSMKLHWVAASSD</sequence>
<feature type="compositionally biased region" description="Low complexity" evidence="1">
    <location>
        <begin position="9"/>
        <end position="27"/>
    </location>
</feature>
<dbReference type="RefSeq" id="XP_043002252.1">
    <property type="nucleotide sequence ID" value="XM_043160296.1"/>
</dbReference>
<dbReference type="Pfam" id="PF20415">
    <property type="entry name" value="DUF6699"/>
    <property type="match status" value="1"/>
</dbReference>
<keyword evidence="4" id="KW-1185">Reference proteome</keyword>
<feature type="region of interest" description="Disordered" evidence="1">
    <location>
        <begin position="1"/>
        <end position="74"/>
    </location>
</feature>
<feature type="domain" description="DUF6699" evidence="2">
    <location>
        <begin position="99"/>
        <end position="221"/>
    </location>
</feature>
<protein>
    <recommendedName>
        <fullName evidence="2">DUF6699 domain-containing protein</fullName>
    </recommendedName>
</protein>
<accession>A0A9P7RL57</accession>
<comment type="caution">
    <text evidence="3">The sequence shown here is derived from an EMBL/GenBank/DDBJ whole genome shotgun (WGS) entry which is preliminary data.</text>
</comment>
<evidence type="ECO:0000313" key="4">
    <source>
        <dbReference type="Proteomes" id="UP001049176"/>
    </source>
</evidence>
<feature type="compositionally biased region" description="Polar residues" evidence="1">
    <location>
        <begin position="50"/>
        <end position="74"/>
    </location>
</feature>
<organism evidence="3 4">
    <name type="scientific">Marasmius oreades</name>
    <name type="common">fairy-ring Marasmius</name>
    <dbReference type="NCBI Taxonomy" id="181124"/>
    <lineage>
        <taxon>Eukaryota</taxon>
        <taxon>Fungi</taxon>
        <taxon>Dikarya</taxon>
        <taxon>Basidiomycota</taxon>
        <taxon>Agaricomycotina</taxon>
        <taxon>Agaricomycetes</taxon>
        <taxon>Agaricomycetidae</taxon>
        <taxon>Agaricales</taxon>
        <taxon>Marasmiineae</taxon>
        <taxon>Marasmiaceae</taxon>
        <taxon>Marasmius</taxon>
    </lineage>
</organism>
<evidence type="ECO:0000313" key="3">
    <source>
        <dbReference type="EMBL" id="KAG7085781.1"/>
    </source>
</evidence>
<dbReference type="GeneID" id="66072398"/>
<evidence type="ECO:0000256" key="1">
    <source>
        <dbReference type="SAM" id="MobiDB-lite"/>
    </source>
</evidence>
<dbReference type="KEGG" id="more:E1B28_003322"/>
<dbReference type="Proteomes" id="UP001049176">
    <property type="component" value="Chromosome 11"/>
</dbReference>
<dbReference type="AlphaFoldDB" id="A0A9P7RL57"/>
<gene>
    <name evidence="3" type="ORF">E1B28_003322</name>
</gene>
<evidence type="ECO:0000259" key="2">
    <source>
        <dbReference type="Pfam" id="PF20415"/>
    </source>
</evidence>
<name>A0A9P7RL57_9AGAR</name>
<proteinExistence type="predicted"/>
<dbReference type="EMBL" id="CM032191">
    <property type="protein sequence ID" value="KAG7085781.1"/>
    <property type="molecule type" value="Genomic_DNA"/>
</dbReference>